<reference evidence="1 2" key="1">
    <citation type="journal article" date="2018" name="PLoS ONE">
        <title>The draft genome of Kipferlia bialata reveals reductive genome evolution in fornicate parasites.</title>
        <authorList>
            <person name="Tanifuji G."/>
            <person name="Takabayashi S."/>
            <person name="Kume K."/>
            <person name="Takagi M."/>
            <person name="Nakayama T."/>
            <person name="Kamikawa R."/>
            <person name="Inagaki Y."/>
            <person name="Hashimoto T."/>
        </authorList>
    </citation>
    <scope>NUCLEOTIDE SEQUENCE [LARGE SCALE GENOMIC DNA]</scope>
    <source>
        <strain evidence="1">NY0173</strain>
    </source>
</reference>
<dbReference type="Gene3D" id="2.120.10.80">
    <property type="entry name" value="Kelch-type beta propeller"/>
    <property type="match status" value="1"/>
</dbReference>
<dbReference type="Proteomes" id="UP000265618">
    <property type="component" value="Unassembled WGS sequence"/>
</dbReference>
<accession>A0A391P3Q8</accession>
<dbReference type="SUPFAM" id="SSF50965">
    <property type="entry name" value="Galactose oxidase, central domain"/>
    <property type="match status" value="1"/>
</dbReference>
<dbReference type="AlphaFoldDB" id="A0A391P3Q8"/>
<protein>
    <submittedName>
        <fullName evidence="1">Uncharacterized protein</fullName>
    </submittedName>
</protein>
<evidence type="ECO:0000313" key="2">
    <source>
        <dbReference type="Proteomes" id="UP000265618"/>
    </source>
</evidence>
<organism evidence="1 2">
    <name type="scientific">Kipferlia bialata</name>
    <dbReference type="NCBI Taxonomy" id="797122"/>
    <lineage>
        <taxon>Eukaryota</taxon>
        <taxon>Metamonada</taxon>
        <taxon>Carpediemonas-like organisms</taxon>
        <taxon>Kipferlia</taxon>
    </lineage>
</organism>
<dbReference type="InterPro" id="IPR011043">
    <property type="entry name" value="Gal_Oxase/kelch_b-propeller"/>
</dbReference>
<evidence type="ECO:0000313" key="1">
    <source>
        <dbReference type="EMBL" id="GCA63012.1"/>
    </source>
</evidence>
<dbReference type="InterPro" id="IPR015915">
    <property type="entry name" value="Kelch-typ_b-propeller"/>
</dbReference>
<name>A0A391P3Q8_9EUKA</name>
<dbReference type="EMBL" id="BDIP01002025">
    <property type="protein sequence ID" value="GCA63012.1"/>
    <property type="molecule type" value="Genomic_DNA"/>
</dbReference>
<proteinExistence type="predicted"/>
<gene>
    <name evidence="1" type="ORF">KIPB_007293</name>
</gene>
<sequence length="316" mass="34580">MSCIEWAPISLEARIGYLCAATAVSENQIVFVGPLTSHGYDADETSTLACVFVTRKSDGSFNEEVVVTPFREMCVPTHCMTCTGGDLVLLVKPEGKPFFMDGFIAVLSLDSRRWEIIPVSEIPSLTSPLCIFALGQTLYIAGNTHSRDYASLVTYDTETKVWGQLESERVGGAISNCTVVGDTAYILAYQGEGDTEEVMWSYREGEGFSRHGLLPQMIGCLSMESFGRHTIMLASLEADELLHPVSYSTVSGESVVYDRVGDESSLMSWTPIGPDVMVVVDPDYQEAPYRTAMISLPGGDDYVSAGRWNVMDPDHN</sequence>
<keyword evidence="2" id="KW-1185">Reference proteome</keyword>
<comment type="caution">
    <text evidence="1">The sequence shown here is derived from an EMBL/GenBank/DDBJ whole genome shotgun (WGS) entry which is preliminary data.</text>
</comment>